<feature type="chain" id="PRO_5040448117" description="Glycosyltransferase RgtA/B/C/D-like domain-containing protein" evidence="2">
    <location>
        <begin position="21"/>
        <end position="91"/>
    </location>
</feature>
<evidence type="ECO:0000313" key="4">
    <source>
        <dbReference type="Proteomes" id="UP001152888"/>
    </source>
</evidence>
<evidence type="ECO:0000313" key="3">
    <source>
        <dbReference type="EMBL" id="CAH1993199.1"/>
    </source>
</evidence>
<keyword evidence="1" id="KW-0472">Membrane</keyword>
<gene>
    <name evidence="3" type="ORF">ACAOBT_LOCUS21380</name>
</gene>
<proteinExistence type="predicted"/>
<comment type="caution">
    <text evidence="3">The sequence shown here is derived from an EMBL/GenBank/DDBJ whole genome shotgun (WGS) entry which is preliminary data.</text>
</comment>
<keyword evidence="2" id="KW-0732">Signal</keyword>
<dbReference type="EMBL" id="CAKOFQ010007166">
    <property type="protein sequence ID" value="CAH1993199.1"/>
    <property type="molecule type" value="Genomic_DNA"/>
</dbReference>
<accession>A0A9P0LHK0</accession>
<feature type="transmembrane region" description="Helical" evidence="1">
    <location>
        <begin position="30"/>
        <end position="46"/>
    </location>
</feature>
<feature type="signal peptide" evidence="2">
    <location>
        <begin position="1"/>
        <end position="20"/>
    </location>
</feature>
<dbReference type="OrthoDB" id="66906at2759"/>
<keyword evidence="1" id="KW-0812">Transmembrane</keyword>
<dbReference type="PANTHER" id="PTHR44809:SF1">
    <property type="entry name" value="PROTEIN O-MANNOSYL-TRANSFERASE TMTC1"/>
    <property type="match status" value="1"/>
</dbReference>
<feature type="transmembrane region" description="Helical" evidence="1">
    <location>
        <begin position="53"/>
        <end position="80"/>
    </location>
</feature>
<keyword evidence="4" id="KW-1185">Reference proteome</keyword>
<dbReference type="PANTHER" id="PTHR44809">
    <property type="match status" value="1"/>
</dbReference>
<dbReference type="InterPro" id="IPR052943">
    <property type="entry name" value="TMTC_O-mannosyl-trnsfr"/>
</dbReference>
<organism evidence="3 4">
    <name type="scientific">Acanthoscelides obtectus</name>
    <name type="common">Bean weevil</name>
    <name type="synonym">Bruchus obtectus</name>
    <dbReference type="NCBI Taxonomy" id="200917"/>
    <lineage>
        <taxon>Eukaryota</taxon>
        <taxon>Metazoa</taxon>
        <taxon>Ecdysozoa</taxon>
        <taxon>Arthropoda</taxon>
        <taxon>Hexapoda</taxon>
        <taxon>Insecta</taxon>
        <taxon>Pterygota</taxon>
        <taxon>Neoptera</taxon>
        <taxon>Endopterygota</taxon>
        <taxon>Coleoptera</taxon>
        <taxon>Polyphaga</taxon>
        <taxon>Cucujiformia</taxon>
        <taxon>Chrysomeloidea</taxon>
        <taxon>Chrysomelidae</taxon>
        <taxon>Bruchinae</taxon>
        <taxon>Bruchini</taxon>
        <taxon>Acanthoscelides</taxon>
    </lineage>
</organism>
<dbReference type="AlphaFoldDB" id="A0A9P0LHK0"/>
<protein>
    <recommendedName>
        <fullName evidence="5">Glycosyltransferase RgtA/B/C/D-like domain-containing protein</fullName>
    </recommendedName>
</protein>
<sequence length="91" mass="10112">MRPQFAALAGLLFAVHPVHTEAVTGIVGRADVLACIFFLLSLLAYHGQPKCHIWISIIVGALSMFAKETGVTVLLLNLAYDFYLHWSSIRW</sequence>
<reference evidence="3" key="1">
    <citation type="submission" date="2022-03" db="EMBL/GenBank/DDBJ databases">
        <authorList>
            <person name="Sayadi A."/>
        </authorList>
    </citation>
    <scope>NUCLEOTIDE SEQUENCE</scope>
</reference>
<evidence type="ECO:0000256" key="2">
    <source>
        <dbReference type="SAM" id="SignalP"/>
    </source>
</evidence>
<dbReference type="Proteomes" id="UP001152888">
    <property type="component" value="Unassembled WGS sequence"/>
</dbReference>
<keyword evidence="1" id="KW-1133">Transmembrane helix</keyword>
<evidence type="ECO:0000256" key="1">
    <source>
        <dbReference type="SAM" id="Phobius"/>
    </source>
</evidence>
<evidence type="ECO:0008006" key="5">
    <source>
        <dbReference type="Google" id="ProtNLM"/>
    </source>
</evidence>
<name>A0A9P0LHK0_ACAOB</name>